<feature type="region of interest" description="Disordered" evidence="1">
    <location>
        <begin position="326"/>
        <end position="345"/>
    </location>
</feature>
<evidence type="ECO:0000313" key="3">
    <source>
        <dbReference type="Proteomes" id="UP000050544"/>
    </source>
</evidence>
<gene>
    <name evidence="2" type="ORF">SE15_13120</name>
</gene>
<organism evidence="2 3">
    <name type="scientific">Thermanaerothrix daxensis</name>
    <dbReference type="NCBI Taxonomy" id="869279"/>
    <lineage>
        <taxon>Bacteria</taxon>
        <taxon>Bacillati</taxon>
        <taxon>Chloroflexota</taxon>
        <taxon>Anaerolineae</taxon>
        <taxon>Anaerolineales</taxon>
        <taxon>Anaerolineaceae</taxon>
        <taxon>Thermanaerothrix</taxon>
    </lineage>
</organism>
<dbReference type="STRING" id="869279.SE15_13120"/>
<reference evidence="2 3" key="1">
    <citation type="submission" date="2015-07" db="EMBL/GenBank/DDBJ databases">
        <title>Whole genome sequence of Thermanaerothrix daxensis DSM 23592.</title>
        <authorList>
            <person name="Hemp J."/>
            <person name="Ward L.M."/>
            <person name="Pace L.A."/>
            <person name="Fischer W.W."/>
        </authorList>
    </citation>
    <scope>NUCLEOTIDE SEQUENCE [LARGE SCALE GENOMIC DNA]</scope>
    <source>
        <strain evidence="2 3">GNS-1</strain>
    </source>
</reference>
<feature type="compositionally biased region" description="Polar residues" evidence="1">
    <location>
        <begin position="326"/>
        <end position="336"/>
    </location>
</feature>
<comment type="caution">
    <text evidence="2">The sequence shown here is derived from an EMBL/GenBank/DDBJ whole genome shotgun (WGS) entry which is preliminary data.</text>
</comment>
<keyword evidence="3" id="KW-1185">Reference proteome</keyword>
<protein>
    <submittedName>
        <fullName evidence="2">Uncharacterized protein</fullName>
    </submittedName>
</protein>
<dbReference type="Proteomes" id="UP000050544">
    <property type="component" value="Unassembled WGS sequence"/>
</dbReference>
<evidence type="ECO:0000313" key="2">
    <source>
        <dbReference type="EMBL" id="KPL82055.1"/>
    </source>
</evidence>
<dbReference type="EMBL" id="LGKO01000006">
    <property type="protein sequence ID" value="KPL82055.1"/>
    <property type="molecule type" value="Genomic_DNA"/>
</dbReference>
<proteinExistence type="predicted"/>
<sequence length="881" mass="95955">MGWWSTLRRNIKWSTLLGLGLMAGLGLLTVQAADPSYFGTTVLVSKVATEGGGFSRGDQMSNYVSVAWFNEDCDGSQRSDDPYNPYCNTDVLDAPPRAAFASRATNLVEGMSDEETCGVDAEGKTVYCADIFLARKGSDVVRALTLGGGFTQYPKGDAMFPTLSRDGRWVVFQSASEYAEIEGGDDTPETDIWLMDLRDPDNLRGPYRVSNHDTSTGPDVDADSGNVACRLTADETPECDRYSNGTTKPMVEYPHPVADVYWQDLNNDGQVDVYTEVFVAFESIASNLDIQDGNGHIKDIFLGQASDKGHSLEPQFEQRGSQLLTRAPTCDQSGQPTAYDRPTDGDSYHPVFVDMPGKAQDGRYLLFVSRATNLICGLKEHYPADDPNARPYARRANLFLLDRDNDGNGTYDEFDQPGGVRIYLISQNASGKPANGTSEYPAVAYVEENGQPRLYVAFQSRASDLAPINLPEGKSADDNGFTDIYLFKWDLTNGSIQERYLVSVPSVPLDDESQRPAALANLASYAPAISRDGLVISFHSYADNLIEGDTNNICPYTTGEGIEGTPTTSCPDVFAHDWNARQTWRVSLTSNGQQGAPDSVYGGLSATGQFAFFASYADLDLNNETPIYQNVLQIYLRDMGNPPGNPNVQPTFQDWGILHLNQGGEPRLFTVRFLGNLYVSGVTFTPKDIPNGENPFTFSHQCQLDEEYGRGEHCTFTVGFNGGSVPDKEYAGEVLLAVKRQSNDSPRTVRIGVRAKTAYYGVLATPNDLSASATPGSTLTYTFEVQNAGDLAEDLTLRDVHAGNGSWVSALPEGLENVAPGNEDTRTVQVQVRVPASGVSVGESHVDQIEVCSSHDPAACMVVSLTTTVDQFRVFIPAVMR</sequence>
<evidence type="ECO:0000256" key="1">
    <source>
        <dbReference type="SAM" id="MobiDB-lite"/>
    </source>
</evidence>
<dbReference type="PATRIC" id="fig|869279.4.peg.2553"/>
<accession>A0A0P6XNQ3</accession>
<dbReference type="RefSeq" id="WP_054522576.1">
    <property type="nucleotide sequence ID" value="NZ_LGKO01000006.1"/>
</dbReference>
<name>A0A0P6XNQ3_9CHLR</name>
<dbReference type="AlphaFoldDB" id="A0A0P6XNQ3"/>
<dbReference type="OrthoDB" id="5240813at2"/>